<name>A0AAD6TQQ9_9AGAR</name>
<feature type="transmembrane region" description="Helical" evidence="2">
    <location>
        <begin position="303"/>
        <end position="323"/>
    </location>
</feature>
<feature type="compositionally biased region" description="Basic residues" evidence="1">
    <location>
        <begin position="187"/>
        <end position="259"/>
    </location>
</feature>
<feature type="transmembrane region" description="Helical" evidence="2">
    <location>
        <begin position="277"/>
        <end position="296"/>
    </location>
</feature>
<protein>
    <submittedName>
        <fullName evidence="3">Uncharacterized protein</fullName>
    </submittedName>
</protein>
<keyword evidence="2" id="KW-0472">Membrane</keyword>
<dbReference type="Proteomes" id="UP001222325">
    <property type="component" value="Unassembled WGS sequence"/>
</dbReference>
<reference evidence="3" key="1">
    <citation type="submission" date="2023-03" db="EMBL/GenBank/DDBJ databases">
        <title>Massive genome expansion in bonnet fungi (Mycena s.s.) driven by repeated elements and novel gene families across ecological guilds.</title>
        <authorList>
            <consortium name="Lawrence Berkeley National Laboratory"/>
            <person name="Harder C.B."/>
            <person name="Miyauchi S."/>
            <person name="Viragh M."/>
            <person name="Kuo A."/>
            <person name="Thoen E."/>
            <person name="Andreopoulos B."/>
            <person name="Lu D."/>
            <person name="Skrede I."/>
            <person name="Drula E."/>
            <person name="Henrissat B."/>
            <person name="Morin E."/>
            <person name="Kohler A."/>
            <person name="Barry K."/>
            <person name="LaButti K."/>
            <person name="Morin E."/>
            <person name="Salamov A."/>
            <person name="Lipzen A."/>
            <person name="Mereny Z."/>
            <person name="Hegedus B."/>
            <person name="Baldrian P."/>
            <person name="Stursova M."/>
            <person name="Weitz H."/>
            <person name="Taylor A."/>
            <person name="Grigoriev I.V."/>
            <person name="Nagy L.G."/>
            <person name="Martin F."/>
            <person name="Kauserud H."/>
        </authorList>
    </citation>
    <scope>NUCLEOTIDE SEQUENCE</scope>
    <source>
        <strain evidence="3">CBHHK173m</strain>
    </source>
</reference>
<comment type="caution">
    <text evidence="3">The sequence shown here is derived from an EMBL/GenBank/DDBJ whole genome shotgun (WGS) entry which is preliminary data.</text>
</comment>
<evidence type="ECO:0000256" key="2">
    <source>
        <dbReference type="SAM" id="Phobius"/>
    </source>
</evidence>
<keyword evidence="2" id="KW-0812">Transmembrane</keyword>
<evidence type="ECO:0000313" key="3">
    <source>
        <dbReference type="EMBL" id="KAJ7073504.1"/>
    </source>
</evidence>
<accession>A0AAD6TQQ9</accession>
<keyword evidence="4" id="KW-1185">Reference proteome</keyword>
<sequence>MRRLRGSAHGARRGRVRLGQSACGVPPLPWRRRWPRRPRHHRRWARLSMCTRSSCIRGRQWRSRRGRRGWCSRRRRDSDWGTPQRRCTLPRRLSSSRHSQCRRSTARARSRRRQRRCTRLRPRGSSSISSLMPVRVGRRHRRRSSSSSNRRRRGWRAGSTSRTTRSSRQARTRGTTCSRSRSCRPSSPRRRRRRRRRRRTPGARGPRIRRRRRSRRIMCRPKHSMHGKRKKKEKRRRKKRRGARRRRARRRRRKRRKRATGGSPCRARVRFFAGPFLYLYFADILLWLVWVSRVILVPIPVPIQLYPFLLLSSALPFLASILYSPSHRTVPTLHRTPISVPSFLR</sequence>
<dbReference type="EMBL" id="JARJCN010000112">
    <property type="protein sequence ID" value="KAJ7073504.1"/>
    <property type="molecule type" value="Genomic_DNA"/>
</dbReference>
<feature type="compositionally biased region" description="Basic residues" evidence="1">
    <location>
        <begin position="99"/>
        <end position="122"/>
    </location>
</feature>
<evidence type="ECO:0000256" key="1">
    <source>
        <dbReference type="SAM" id="MobiDB-lite"/>
    </source>
</evidence>
<feature type="region of interest" description="Disordered" evidence="1">
    <location>
        <begin position="72"/>
        <end position="263"/>
    </location>
</feature>
<dbReference type="AlphaFoldDB" id="A0AAD6TQQ9"/>
<keyword evidence="2" id="KW-1133">Transmembrane helix</keyword>
<evidence type="ECO:0000313" key="4">
    <source>
        <dbReference type="Proteomes" id="UP001222325"/>
    </source>
</evidence>
<proteinExistence type="predicted"/>
<feature type="compositionally biased region" description="Low complexity" evidence="1">
    <location>
        <begin position="156"/>
        <end position="186"/>
    </location>
</feature>
<organism evidence="3 4">
    <name type="scientific">Mycena belliarum</name>
    <dbReference type="NCBI Taxonomy" id="1033014"/>
    <lineage>
        <taxon>Eukaryota</taxon>
        <taxon>Fungi</taxon>
        <taxon>Dikarya</taxon>
        <taxon>Basidiomycota</taxon>
        <taxon>Agaricomycotina</taxon>
        <taxon>Agaricomycetes</taxon>
        <taxon>Agaricomycetidae</taxon>
        <taxon>Agaricales</taxon>
        <taxon>Marasmiineae</taxon>
        <taxon>Mycenaceae</taxon>
        <taxon>Mycena</taxon>
    </lineage>
</organism>
<feature type="compositionally biased region" description="Basic residues" evidence="1">
    <location>
        <begin position="136"/>
        <end position="155"/>
    </location>
</feature>
<gene>
    <name evidence="3" type="ORF">B0H15DRAFT_60837</name>
</gene>